<protein>
    <submittedName>
        <fullName evidence="2">Uncharacterized protein</fullName>
    </submittedName>
</protein>
<comment type="caution">
    <text evidence="2">The sequence shown here is derived from an EMBL/GenBank/DDBJ whole genome shotgun (WGS) entry which is preliminary data.</text>
</comment>
<dbReference type="Proteomes" id="UP001154282">
    <property type="component" value="Unassembled WGS sequence"/>
</dbReference>
<keyword evidence="1" id="KW-0812">Transmembrane</keyword>
<organism evidence="2 3">
    <name type="scientific">Linum tenue</name>
    <dbReference type="NCBI Taxonomy" id="586396"/>
    <lineage>
        <taxon>Eukaryota</taxon>
        <taxon>Viridiplantae</taxon>
        <taxon>Streptophyta</taxon>
        <taxon>Embryophyta</taxon>
        <taxon>Tracheophyta</taxon>
        <taxon>Spermatophyta</taxon>
        <taxon>Magnoliopsida</taxon>
        <taxon>eudicotyledons</taxon>
        <taxon>Gunneridae</taxon>
        <taxon>Pentapetalae</taxon>
        <taxon>rosids</taxon>
        <taxon>fabids</taxon>
        <taxon>Malpighiales</taxon>
        <taxon>Linaceae</taxon>
        <taxon>Linum</taxon>
    </lineage>
</organism>
<feature type="transmembrane region" description="Helical" evidence="1">
    <location>
        <begin position="61"/>
        <end position="85"/>
    </location>
</feature>
<proteinExistence type="predicted"/>
<dbReference type="AlphaFoldDB" id="A0AAV0I4A6"/>
<evidence type="ECO:0000313" key="2">
    <source>
        <dbReference type="EMBL" id="CAI0391434.1"/>
    </source>
</evidence>
<name>A0AAV0I4A6_9ROSI</name>
<evidence type="ECO:0000313" key="3">
    <source>
        <dbReference type="Proteomes" id="UP001154282"/>
    </source>
</evidence>
<accession>A0AAV0I4A6</accession>
<keyword evidence="3" id="KW-1185">Reference proteome</keyword>
<gene>
    <name evidence="2" type="ORF">LITE_LOCUS7158</name>
</gene>
<evidence type="ECO:0000256" key="1">
    <source>
        <dbReference type="SAM" id="Phobius"/>
    </source>
</evidence>
<keyword evidence="1" id="KW-1133">Transmembrane helix</keyword>
<sequence length="95" mass="10867">MGKELHWVGNQWEETVLSSPFFFFSNFLPRCLSFFNCSQHAEKNKPAQSLYKVNPRVGGLVHAYLGLAFLFCVKFRVTVLVVSWLTSQVSAHTLK</sequence>
<dbReference type="EMBL" id="CAMGYJ010000003">
    <property type="protein sequence ID" value="CAI0391434.1"/>
    <property type="molecule type" value="Genomic_DNA"/>
</dbReference>
<keyword evidence="1" id="KW-0472">Membrane</keyword>
<reference evidence="2" key="1">
    <citation type="submission" date="2022-08" db="EMBL/GenBank/DDBJ databases">
        <authorList>
            <person name="Gutierrez-Valencia J."/>
        </authorList>
    </citation>
    <scope>NUCLEOTIDE SEQUENCE</scope>
</reference>